<dbReference type="GO" id="GO:0008270">
    <property type="term" value="F:zinc ion binding"/>
    <property type="evidence" value="ECO:0007669"/>
    <property type="project" value="InterPro"/>
</dbReference>
<name>A0AAV8YA95_9CUCU</name>
<dbReference type="Pfam" id="PF00194">
    <property type="entry name" value="Carb_anhydrase"/>
    <property type="match status" value="1"/>
</dbReference>
<dbReference type="Proteomes" id="UP001162162">
    <property type="component" value="Unassembled WGS sequence"/>
</dbReference>
<dbReference type="Gene3D" id="3.10.200.10">
    <property type="entry name" value="Alpha carbonic anhydrase"/>
    <property type="match status" value="1"/>
</dbReference>
<dbReference type="InterPro" id="IPR001148">
    <property type="entry name" value="CA_dom"/>
</dbReference>
<feature type="domain" description="Alpha-carbonic anhydrase" evidence="3">
    <location>
        <begin position="18"/>
        <end position="186"/>
    </location>
</feature>
<sequence>MTESEPALTENEDELEEEPEALSRELENKLWIRDLVKSEGIYESPVDINITNTKPIEIPPLEWNNFDVPPKKIKINNTGHTIIFSAKWGQERPHLTGGPLFGKYVFSNWHLHWGVTDMEGSEHTVDGGRQPAEMHVLQDAPNSAFQHIVDALYDIQKAGTGKKIDPQALTDLIGTFESDYFMYWGT</sequence>
<dbReference type="CDD" id="cd00326">
    <property type="entry name" value="alpha_CA"/>
    <property type="match status" value="1"/>
</dbReference>
<dbReference type="PANTHER" id="PTHR18952">
    <property type="entry name" value="CARBONIC ANHYDRASE"/>
    <property type="match status" value="1"/>
</dbReference>
<evidence type="ECO:0000313" key="5">
    <source>
        <dbReference type="Proteomes" id="UP001162162"/>
    </source>
</evidence>
<evidence type="ECO:0000256" key="1">
    <source>
        <dbReference type="ARBA" id="ARBA00010718"/>
    </source>
</evidence>
<evidence type="ECO:0000313" key="4">
    <source>
        <dbReference type="EMBL" id="KAJ8947939.1"/>
    </source>
</evidence>
<comment type="similarity">
    <text evidence="1">Belongs to the alpha-carbonic anhydrase family.</text>
</comment>
<dbReference type="SMART" id="SM01057">
    <property type="entry name" value="Carb_anhydrase"/>
    <property type="match status" value="1"/>
</dbReference>
<protein>
    <recommendedName>
        <fullName evidence="3">Alpha-carbonic anhydrase domain-containing protein</fullName>
    </recommendedName>
</protein>
<feature type="compositionally biased region" description="Acidic residues" evidence="2">
    <location>
        <begin position="10"/>
        <end position="20"/>
    </location>
</feature>
<proteinExistence type="inferred from homology"/>
<evidence type="ECO:0000256" key="2">
    <source>
        <dbReference type="SAM" id="MobiDB-lite"/>
    </source>
</evidence>
<dbReference type="AlphaFoldDB" id="A0AAV8YA95"/>
<feature type="region of interest" description="Disordered" evidence="2">
    <location>
        <begin position="1"/>
        <end position="21"/>
    </location>
</feature>
<dbReference type="GO" id="GO:0004089">
    <property type="term" value="F:carbonate dehydratase activity"/>
    <property type="evidence" value="ECO:0007669"/>
    <property type="project" value="InterPro"/>
</dbReference>
<dbReference type="PROSITE" id="PS51144">
    <property type="entry name" value="ALPHA_CA_2"/>
    <property type="match status" value="1"/>
</dbReference>
<evidence type="ECO:0000259" key="3">
    <source>
        <dbReference type="PROSITE" id="PS51144"/>
    </source>
</evidence>
<dbReference type="GO" id="GO:0005737">
    <property type="term" value="C:cytoplasm"/>
    <property type="evidence" value="ECO:0007669"/>
    <property type="project" value="TreeGrafter"/>
</dbReference>
<dbReference type="InterPro" id="IPR023561">
    <property type="entry name" value="Carbonic_anhydrase_a-class"/>
</dbReference>
<keyword evidence="5" id="KW-1185">Reference proteome</keyword>
<accession>A0AAV8YA95</accession>
<gene>
    <name evidence="4" type="ORF">NQ318_020840</name>
</gene>
<dbReference type="PANTHER" id="PTHR18952:SF233">
    <property type="entry name" value="CARBONIC ANHYDRASE 14"/>
    <property type="match status" value="1"/>
</dbReference>
<dbReference type="InterPro" id="IPR036398">
    <property type="entry name" value="CA_dom_sf"/>
</dbReference>
<reference evidence="4" key="1">
    <citation type="journal article" date="2023" name="Insect Mol. Biol.">
        <title>Genome sequencing provides insights into the evolution of gene families encoding plant cell wall-degrading enzymes in longhorned beetles.</title>
        <authorList>
            <person name="Shin N.R."/>
            <person name="Okamura Y."/>
            <person name="Kirsch R."/>
            <person name="Pauchet Y."/>
        </authorList>
    </citation>
    <scope>NUCLEOTIDE SEQUENCE</scope>
    <source>
        <strain evidence="4">AMC_N1</strain>
    </source>
</reference>
<comment type="caution">
    <text evidence="4">The sequence shown here is derived from an EMBL/GenBank/DDBJ whole genome shotgun (WGS) entry which is preliminary data.</text>
</comment>
<organism evidence="4 5">
    <name type="scientific">Aromia moschata</name>
    <dbReference type="NCBI Taxonomy" id="1265417"/>
    <lineage>
        <taxon>Eukaryota</taxon>
        <taxon>Metazoa</taxon>
        <taxon>Ecdysozoa</taxon>
        <taxon>Arthropoda</taxon>
        <taxon>Hexapoda</taxon>
        <taxon>Insecta</taxon>
        <taxon>Pterygota</taxon>
        <taxon>Neoptera</taxon>
        <taxon>Endopterygota</taxon>
        <taxon>Coleoptera</taxon>
        <taxon>Polyphaga</taxon>
        <taxon>Cucujiformia</taxon>
        <taxon>Chrysomeloidea</taxon>
        <taxon>Cerambycidae</taxon>
        <taxon>Cerambycinae</taxon>
        <taxon>Callichromatini</taxon>
        <taxon>Aromia</taxon>
    </lineage>
</organism>
<dbReference type="SUPFAM" id="SSF51069">
    <property type="entry name" value="Carbonic anhydrase"/>
    <property type="match status" value="1"/>
</dbReference>
<feature type="non-terminal residue" evidence="4">
    <location>
        <position position="186"/>
    </location>
</feature>
<dbReference type="EMBL" id="JAPWTK010000148">
    <property type="protein sequence ID" value="KAJ8947939.1"/>
    <property type="molecule type" value="Genomic_DNA"/>
</dbReference>